<reference evidence="2 3" key="1">
    <citation type="journal article" date="2023" name="G3 (Bethesda)">
        <title>A chromosome-length genome assembly and annotation of blackberry (Rubus argutus, cv. 'Hillquist').</title>
        <authorList>
            <person name="Bruna T."/>
            <person name="Aryal R."/>
            <person name="Dudchenko O."/>
            <person name="Sargent D.J."/>
            <person name="Mead D."/>
            <person name="Buti M."/>
            <person name="Cavallini A."/>
            <person name="Hytonen T."/>
            <person name="Andres J."/>
            <person name="Pham M."/>
            <person name="Weisz D."/>
            <person name="Mascagni F."/>
            <person name="Usai G."/>
            <person name="Natali L."/>
            <person name="Bassil N."/>
            <person name="Fernandez G.E."/>
            <person name="Lomsadze A."/>
            <person name="Armour M."/>
            <person name="Olukolu B."/>
            <person name="Poorten T."/>
            <person name="Britton C."/>
            <person name="Davik J."/>
            <person name="Ashrafi H."/>
            <person name="Aiden E.L."/>
            <person name="Borodovsky M."/>
            <person name="Worthington M."/>
        </authorList>
    </citation>
    <scope>NUCLEOTIDE SEQUENCE [LARGE SCALE GENOMIC DNA]</scope>
    <source>
        <strain evidence="2">PI 553951</strain>
    </source>
</reference>
<dbReference type="AlphaFoldDB" id="A0AAW1XSW7"/>
<keyword evidence="1" id="KW-1133">Transmembrane helix</keyword>
<name>A0AAW1XSW7_RUBAR</name>
<sequence>MKARNTKMPQNKVTCIHSAKYVIVFVIHKKLFDIGIVLQDIEPKLVTWSFAPGRDYIKDHKVMELVLQGHIDISKRRFNGELIVLRKLLFTLLLILPHIG</sequence>
<dbReference type="EMBL" id="JBEDUW010000003">
    <property type="protein sequence ID" value="KAK9940081.1"/>
    <property type="molecule type" value="Genomic_DNA"/>
</dbReference>
<organism evidence="2 3">
    <name type="scientific">Rubus argutus</name>
    <name type="common">Southern blackberry</name>
    <dbReference type="NCBI Taxonomy" id="59490"/>
    <lineage>
        <taxon>Eukaryota</taxon>
        <taxon>Viridiplantae</taxon>
        <taxon>Streptophyta</taxon>
        <taxon>Embryophyta</taxon>
        <taxon>Tracheophyta</taxon>
        <taxon>Spermatophyta</taxon>
        <taxon>Magnoliopsida</taxon>
        <taxon>eudicotyledons</taxon>
        <taxon>Gunneridae</taxon>
        <taxon>Pentapetalae</taxon>
        <taxon>rosids</taxon>
        <taxon>fabids</taxon>
        <taxon>Rosales</taxon>
        <taxon>Rosaceae</taxon>
        <taxon>Rosoideae</taxon>
        <taxon>Rosoideae incertae sedis</taxon>
        <taxon>Rubus</taxon>
    </lineage>
</organism>
<keyword evidence="1" id="KW-0812">Transmembrane</keyword>
<evidence type="ECO:0000256" key="1">
    <source>
        <dbReference type="SAM" id="Phobius"/>
    </source>
</evidence>
<keyword evidence="1" id="KW-0472">Membrane</keyword>
<evidence type="ECO:0000313" key="2">
    <source>
        <dbReference type="EMBL" id="KAK9940081.1"/>
    </source>
</evidence>
<feature type="transmembrane region" description="Helical" evidence="1">
    <location>
        <begin position="83"/>
        <end position="99"/>
    </location>
</feature>
<comment type="caution">
    <text evidence="2">The sequence shown here is derived from an EMBL/GenBank/DDBJ whole genome shotgun (WGS) entry which is preliminary data.</text>
</comment>
<accession>A0AAW1XSW7</accession>
<keyword evidence="3" id="KW-1185">Reference proteome</keyword>
<proteinExistence type="predicted"/>
<dbReference type="Proteomes" id="UP001457282">
    <property type="component" value="Unassembled WGS sequence"/>
</dbReference>
<protein>
    <submittedName>
        <fullName evidence="2">Uncharacterized protein</fullName>
    </submittedName>
</protein>
<evidence type="ECO:0000313" key="3">
    <source>
        <dbReference type="Proteomes" id="UP001457282"/>
    </source>
</evidence>
<gene>
    <name evidence="2" type="ORF">M0R45_016756</name>
</gene>